<organism evidence="1 2">
    <name type="scientific">Pristionchus entomophagus</name>
    <dbReference type="NCBI Taxonomy" id="358040"/>
    <lineage>
        <taxon>Eukaryota</taxon>
        <taxon>Metazoa</taxon>
        <taxon>Ecdysozoa</taxon>
        <taxon>Nematoda</taxon>
        <taxon>Chromadorea</taxon>
        <taxon>Rhabditida</taxon>
        <taxon>Rhabditina</taxon>
        <taxon>Diplogasteromorpha</taxon>
        <taxon>Diplogasteroidea</taxon>
        <taxon>Neodiplogasteridae</taxon>
        <taxon>Pristionchus</taxon>
    </lineage>
</organism>
<proteinExistence type="predicted"/>
<protein>
    <recommendedName>
        <fullName evidence="3">F-box domain-containing protein</fullName>
    </recommendedName>
</protein>
<comment type="caution">
    <text evidence="1">The sequence shown here is derived from an EMBL/GenBank/DDBJ whole genome shotgun (WGS) entry which is preliminary data.</text>
</comment>
<accession>A0AAV5U2I5</accession>
<dbReference type="EMBL" id="BTSX01000005">
    <property type="protein sequence ID" value="GMT01081.1"/>
    <property type="molecule type" value="Genomic_DNA"/>
</dbReference>
<evidence type="ECO:0000313" key="2">
    <source>
        <dbReference type="Proteomes" id="UP001432027"/>
    </source>
</evidence>
<name>A0AAV5U2I5_9BILA</name>
<dbReference type="AlphaFoldDB" id="A0AAV5U2I5"/>
<dbReference type="Proteomes" id="UP001432027">
    <property type="component" value="Unassembled WGS sequence"/>
</dbReference>
<reference evidence="1" key="1">
    <citation type="submission" date="2023-10" db="EMBL/GenBank/DDBJ databases">
        <title>Genome assembly of Pristionchus species.</title>
        <authorList>
            <person name="Yoshida K."/>
            <person name="Sommer R.J."/>
        </authorList>
    </citation>
    <scope>NUCLEOTIDE SEQUENCE</scope>
    <source>
        <strain evidence="1">RS0144</strain>
    </source>
</reference>
<evidence type="ECO:0000313" key="1">
    <source>
        <dbReference type="EMBL" id="GMT01081.1"/>
    </source>
</evidence>
<keyword evidence="2" id="KW-1185">Reference proteome</keyword>
<evidence type="ECO:0008006" key="3">
    <source>
        <dbReference type="Google" id="ProtNLM"/>
    </source>
</evidence>
<gene>
    <name evidence="1" type="ORF">PENTCL1PPCAC_23255</name>
</gene>
<sequence length="349" mass="40929">MVAESPAVMNELDLPPVFDFGSFPTEKRQALRLDFVTEKDAIIVNVKCKTKKECSLEGITIDESSSSVPLDRLVSHINSLKLRKTAKLSIVVMETREEWERKIVFALRKLLSFVFSDLPIVQLELNAIHWSLFSELRMEFYSTFRNLHELVFLPDQIPEDHKKERDRMIEFRTLLFEWLPRIKSTLRCLRIFTYLRLDSYLDDALKGCTKLETITIGKLYRYSDHPEFYSIRYVDFDGQGMAYSADDLDVALRVRIIFPNARVFRVVRYSVDVVKTLINALSVAGGVFDVYSDIYEIDHLRNVMGSTLRMELVEGHSDMEEAYVEMIGRSERYSTTIHFYNHRQRRYIE</sequence>